<dbReference type="AlphaFoldDB" id="A0A9D2P7Y9"/>
<dbReference type="Pfam" id="PF01551">
    <property type="entry name" value="Peptidase_M23"/>
    <property type="match status" value="1"/>
</dbReference>
<keyword evidence="2" id="KW-0732">Signal</keyword>
<reference evidence="4" key="2">
    <citation type="submission" date="2021-04" db="EMBL/GenBank/DDBJ databases">
        <authorList>
            <person name="Gilroy R."/>
        </authorList>
    </citation>
    <scope>NUCLEOTIDE SEQUENCE</scope>
    <source>
        <strain evidence="4">ChiSjej5B23-2810</strain>
    </source>
</reference>
<dbReference type="PANTHER" id="PTHR21666">
    <property type="entry name" value="PEPTIDASE-RELATED"/>
    <property type="match status" value="1"/>
</dbReference>
<evidence type="ECO:0000313" key="4">
    <source>
        <dbReference type="EMBL" id="HJC45157.1"/>
    </source>
</evidence>
<protein>
    <submittedName>
        <fullName evidence="4">Peptidoglycan DD-metalloendopeptidase family protein</fullName>
    </submittedName>
</protein>
<gene>
    <name evidence="4" type="ORF">H9703_03330</name>
</gene>
<reference evidence="4" key="1">
    <citation type="journal article" date="2021" name="PeerJ">
        <title>Extensive microbial diversity within the chicken gut microbiome revealed by metagenomics and culture.</title>
        <authorList>
            <person name="Gilroy R."/>
            <person name="Ravi A."/>
            <person name="Getino M."/>
            <person name="Pursley I."/>
            <person name="Horton D.L."/>
            <person name="Alikhan N.F."/>
            <person name="Baker D."/>
            <person name="Gharbi K."/>
            <person name="Hall N."/>
            <person name="Watson M."/>
            <person name="Adriaenssens E.M."/>
            <person name="Foster-Nyarko E."/>
            <person name="Jarju S."/>
            <person name="Secka A."/>
            <person name="Antonio M."/>
            <person name="Oren A."/>
            <person name="Chaudhuri R.R."/>
            <person name="La Ragione R."/>
            <person name="Hildebrand F."/>
            <person name="Pallen M.J."/>
        </authorList>
    </citation>
    <scope>NUCLEOTIDE SEQUENCE</scope>
    <source>
        <strain evidence="4">ChiSjej5B23-2810</strain>
    </source>
</reference>
<feature type="signal peptide" evidence="2">
    <location>
        <begin position="1"/>
        <end position="20"/>
    </location>
</feature>
<dbReference type="InterPro" id="IPR050570">
    <property type="entry name" value="Cell_wall_metabolism_enzyme"/>
</dbReference>
<dbReference type="EMBL" id="DWWN01000028">
    <property type="protein sequence ID" value="HJC45157.1"/>
    <property type="molecule type" value="Genomic_DNA"/>
</dbReference>
<dbReference type="Gene3D" id="2.70.70.10">
    <property type="entry name" value="Glucose Permease (Domain IIA)"/>
    <property type="match status" value="1"/>
</dbReference>
<dbReference type="SUPFAM" id="SSF51261">
    <property type="entry name" value="Duplicated hybrid motif"/>
    <property type="match status" value="1"/>
</dbReference>
<dbReference type="PANTHER" id="PTHR21666:SF270">
    <property type="entry name" value="MUREIN HYDROLASE ACTIVATOR ENVC"/>
    <property type="match status" value="1"/>
</dbReference>
<feature type="coiled-coil region" evidence="1">
    <location>
        <begin position="30"/>
        <end position="106"/>
    </location>
</feature>
<dbReference type="InterPro" id="IPR011055">
    <property type="entry name" value="Dup_hybrid_motif"/>
</dbReference>
<feature type="domain" description="M23ase beta-sheet core" evidence="3">
    <location>
        <begin position="297"/>
        <end position="393"/>
    </location>
</feature>
<dbReference type="GO" id="GO:0004222">
    <property type="term" value="F:metalloendopeptidase activity"/>
    <property type="evidence" value="ECO:0007669"/>
    <property type="project" value="TreeGrafter"/>
</dbReference>
<dbReference type="Gene3D" id="6.10.250.3150">
    <property type="match status" value="1"/>
</dbReference>
<accession>A0A9D2P7Y9</accession>
<sequence>MRRAACLLTAALCLMVTASAVPEAASAASVSDLQKQLEQIQSSMAQHRQELADAKKRESAAAALEQDLREQVTVIQGQISVLKGEIAQVQNAIGQKQQQITAKQAEIDQKEIDIDNQWDDFKTFMGAMQELREGGSVAMLSAVTDLYQLLTFNEMMQDISVKETQMLDSLEAAKLDLENDYKQLSNEKASLETQKANLDAKNYQMQAKQSELTASINQAQMTQEEAEAAQREAQEAIESDEMDYEAVQKQIQSIISAAAAKQSSLSFTGFICPLRSYSRISSEYGYRTNPVTGVYKLHGGIDFAAPGGTPIYAAASGYVSVAGWSTGGYGNYVVIYHGTMSDGKAYSTLYGHMSRIAAKQGTYVKQGDIIGYVGSTGNSTGSHLHLEVWQGKTNAGRVNPRSYVPI</sequence>
<dbReference type="Proteomes" id="UP000823906">
    <property type="component" value="Unassembled WGS sequence"/>
</dbReference>
<name>A0A9D2P7Y9_9FIRM</name>
<dbReference type="InterPro" id="IPR016047">
    <property type="entry name" value="M23ase_b-sheet_dom"/>
</dbReference>
<evidence type="ECO:0000259" key="3">
    <source>
        <dbReference type="Pfam" id="PF01551"/>
    </source>
</evidence>
<feature type="chain" id="PRO_5039235959" evidence="2">
    <location>
        <begin position="21"/>
        <end position="406"/>
    </location>
</feature>
<comment type="caution">
    <text evidence="4">The sequence shown here is derived from an EMBL/GenBank/DDBJ whole genome shotgun (WGS) entry which is preliminary data.</text>
</comment>
<organism evidence="4 5">
    <name type="scientific">Candidatus Faecalibacterium faecigallinarum</name>
    <dbReference type="NCBI Taxonomy" id="2838577"/>
    <lineage>
        <taxon>Bacteria</taxon>
        <taxon>Bacillati</taxon>
        <taxon>Bacillota</taxon>
        <taxon>Clostridia</taxon>
        <taxon>Eubacteriales</taxon>
        <taxon>Oscillospiraceae</taxon>
        <taxon>Faecalibacterium</taxon>
    </lineage>
</organism>
<proteinExistence type="predicted"/>
<evidence type="ECO:0000313" key="5">
    <source>
        <dbReference type="Proteomes" id="UP000823906"/>
    </source>
</evidence>
<dbReference type="CDD" id="cd12797">
    <property type="entry name" value="M23_peptidase"/>
    <property type="match status" value="1"/>
</dbReference>
<feature type="coiled-coil region" evidence="1">
    <location>
        <begin position="167"/>
        <end position="250"/>
    </location>
</feature>
<evidence type="ECO:0000256" key="2">
    <source>
        <dbReference type="SAM" id="SignalP"/>
    </source>
</evidence>
<evidence type="ECO:0000256" key="1">
    <source>
        <dbReference type="SAM" id="Coils"/>
    </source>
</evidence>
<keyword evidence="1" id="KW-0175">Coiled coil</keyword>